<comment type="caution">
    <text evidence="2">The sequence shown here is derived from an EMBL/GenBank/DDBJ whole genome shotgun (WGS) entry which is preliminary data.</text>
</comment>
<keyword evidence="3" id="KW-1185">Reference proteome</keyword>
<dbReference type="Pfam" id="PF26624">
    <property type="entry name" value="DUF8200"/>
    <property type="match status" value="1"/>
</dbReference>
<keyword evidence="1" id="KW-0732">Signal</keyword>
<dbReference type="eggNOG" id="ENOG50339TC">
    <property type="taxonomic scope" value="Bacteria"/>
</dbReference>
<dbReference type="AlphaFoldDB" id="A0A059FK76"/>
<dbReference type="Proteomes" id="UP000024816">
    <property type="component" value="Unassembled WGS sequence"/>
</dbReference>
<feature type="chain" id="PRO_5001578172" description="DUF5666 domain-containing protein" evidence="1">
    <location>
        <begin position="21"/>
        <end position="98"/>
    </location>
</feature>
<dbReference type="InterPro" id="IPR058067">
    <property type="entry name" value="CC_3452-like"/>
</dbReference>
<dbReference type="InterPro" id="IPR058513">
    <property type="entry name" value="DUF8200"/>
</dbReference>
<accession>A0A059FK76</accession>
<organism evidence="2 3">
    <name type="scientific">Hyphomonas jannaschiana VP2</name>
    <dbReference type="NCBI Taxonomy" id="1280952"/>
    <lineage>
        <taxon>Bacteria</taxon>
        <taxon>Pseudomonadati</taxon>
        <taxon>Pseudomonadota</taxon>
        <taxon>Alphaproteobacteria</taxon>
        <taxon>Hyphomonadales</taxon>
        <taxon>Hyphomonadaceae</taxon>
        <taxon>Hyphomonas</taxon>
    </lineage>
</organism>
<gene>
    <name evidence="2" type="ORF">HJA_00155</name>
</gene>
<evidence type="ECO:0000313" key="3">
    <source>
        <dbReference type="Proteomes" id="UP000024816"/>
    </source>
</evidence>
<dbReference type="RefSeq" id="WP_051597190.1">
    <property type="nucleotide sequence ID" value="NZ_ARYJ01000001.1"/>
</dbReference>
<sequence length="98" mass="10595">MLRSAILGAAFLGLAAPALATTFTFETAKPVDDSRVTVIGTVWTCEGTVCTGDMDRKKVTLRDCKKIAKKTGEITSFKNDKYELSAEDIETCKASARD</sequence>
<dbReference type="PATRIC" id="fig|1280952.3.peg.31"/>
<feature type="signal peptide" evidence="1">
    <location>
        <begin position="1"/>
        <end position="20"/>
    </location>
</feature>
<proteinExistence type="predicted"/>
<dbReference type="OrthoDB" id="7189520at2"/>
<name>A0A059FK76_9PROT</name>
<evidence type="ECO:0000313" key="2">
    <source>
        <dbReference type="EMBL" id="KCZ90903.1"/>
    </source>
</evidence>
<dbReference type="STRING" id="1280952.HJA_00155"/>
<protein>
    <recommendedName>
        <fullName evidence="4">DUF5666 domain-containing protein</fullName>
    </recommendedName>
</protein>
<reference evidence="2 3" key="1">
    <citation type="journal article" date="2014" name="Antonie Van Leeuwenhoek">
        <title>Hyphomonas beringensis sp. nov. and Hyphomonas chukchiensis sp. nov., isolated from surface seawater of the Bering Sea and Chukchi Sea.</title>
        <authorList>
            <person name="Li C."/>
            <person name="Lai Q."/>
            <person name="Li G."/>
            <person name="Dong C."/>
            <person name="Wang J."/>
            <person name="Liao Y."/>
            <person name="Shao Z."/>
        </authorList>
    </citation>
    <scope>NUCLEOTIDE SEQUENCE [LARGE SCALE GENOMIC DNA]</scope>
    <source>
        <strain evidence="2 3">VP2</strain>
    </source>
</reference>
<dbReference type="EMBL" id="ARYJ01000001">
    <property type="protein sequence ID" value="KCZ90903.1"/>
    <property type="molecule type" value="Genomic_DNA"/>
</dbReference>
<evidence type="ECO:0008006" key="4">
    <source>
        <dbReference type="Google" id="ProtNLM"/>
    </source>
</evidence>
<dbReference type="NCBIfam" id="NF047636">
    <property type="entry name" value="CC_3452_fam"/>
    <property type="match status" value="1"/>
</dbReference>
<evidence type="ECO:0000256" key="1">
    <source>
        <dbReference type="SAM" id="SignalP"/>
    </source>
</evidence>